<accession>A0A1G1XK29</accession>
<dbReference type="Pfam" id="PF08309">
    <property type="entry name" value="LVIVD"/>
    <property type="match status" value="4"/>
</dbReference>
<protein>
    <recommendedName>
        <fullName evidence="3">LVIVD repeat protein</fullName>
    </recommendedName>
</protein>
<evidence type="ECO:0008006" key="3">
    <source>
        <dbReference type="Google" id="ProtNLM"/>
    </source>
</evidence>
<name>A0A1G1XK29_9BACT</name>
<evidence type="ECO:0000313" key="2">
    <source>
        <dbReference type="Proteomes" id="UP000178570"/>
    </source>
</evidence>
<evidence type="ECO:0000313" key="1">
    <source>
        <dbReference type="EMBL" id="OGY40495.1"/>
    </source>
</evidence>
<comment type="caution">
    <text evidence="1">The sequence shown here is derived from an EMBL/GenBank/DDBJ whole genome shotgun (WGS) entry which is preliminary data.</text>
</comment>
<dbReference type="Proteomes" id="UP000178570">
    <property type="component" value="Unassembled WGS sequence"/>
</dbReference>
<reference evidence="1 2" key="1">
    <citation type="journal article" date="2016" name="Nat. Commun.">
        <title>Thousands of microbial genomes shed light on interconnected biogeochemical processes in an aquifer system.</title>
        <authorList>
            <person name="Anantharaman K."/>
            <person name="Brown C.T."/>
            <person name="Hug L.A."/>
            <person name="Sharon I."/>
            <person name="Castelle C.J."/>
            <person name="Probst A.J."/>
            <person name="Thomas B.C."/>
            <person name="Singh A."/>
            <person name="Wilkins M.J."/>
            <person name="Karaoz U."/>
            <person name="Brodie E.L."/>
            <person name="Williams K.H."/>
            <person name="Hubbard S.S."/>
            <person name="Banfield J.F."/>
        </authorList>
    </citation>
    <scope>NUCLEOTIDE SEQUENCE [LARGE SCALE GENOMIC DNA]</scope>
</reference>
<dbReference type="STRING" id="1797529.A2570_01975"/>
<gene>
    <name evidence="1" type="ORF">A2570_01975</name>
</gene>
<dbReference type="AlphaFoldDB" id="A0A1G1XK29"/>
<dbReference type="SUPFAM" id="SSF101908">
    <property type="entry name" value="Putative isomerase YbhE"/>
    <property type="match status" value="1"/>
</dbReference>
<organism evidence="1 2">
    <name type="scientific">Candidatus Brennerbacteria bacterium RIFOXYD1_FULL_41_16</name>
    <dbReference type="NCBI Taxonomy" id="1797529"/>
    <lineage>
        <taxon>Bacteria</taxon>
        <taxon>Candidatus Brenneribacteriota</taxon>
    </lineage>
</organism>
<dbReference type="EMBL" id="MHHY01000007">
    <property type="protein sequence ID" value="OGY40495.1"/>
    <property type="molecule type" value="Genomic_DNA"/>
</dbReference>
<proteinExistence type="predicted"/>
<sequence>MLMKMKKAQSTLEILIALAILVISIGAVISVVFDNRFATIFSSQQHQALFLAEKQIETLKAQAQENFDQLVSSTSGFDFFNIETNLQEIDFQTKKAEVKVSWSLTDARESDVSLTTILTNWRVLPPDDGTGPGDPPSGDWAAPVTAGTIDLGPGNEGTDVAVKDNIAYLTAKASASAKTDFFSINVSDIYNPVKLHDINTGKGLNSVAILGNYAYVTQNDSSGQLQVIDISNPSSLFVVATTTLPGVNEEGLGIAVKNQLVFVGSEEASGQEFQIFDVSNPAAPQKISGLEINADVKDIKIFDDRAYLAVNGSSPEFLVVNISDPYNPQQLISFDCASICSSSTMGLSVFPANLNTLLLGTNAGLVIFDTSNISNIAKKSSLAVGGQVNDIYAISYLAFLATSNSNTEFQVINISNLSSPYLFSSFNFPQVATGIAFRDNVVYTSVRSNDALRIITSTP</sequence>
<dbReference type="InterPro" id="IPR013211">
    <property type="entry name" value="LVIVD"/>
</dbReference>